<dbReference type="Pfam" id="PF02397">
    <property type="entry name" value="Bac_transf"/>
    <property type="match status" value="1"/>
</dbReference>
<protein>
    <submittedName>
        <fullName evidence="5">Sugar transferase</fullName>
    </submittedName>
</protein>
<dbReference type="PANTHER" id="PTHR30576:SF0">
    <property type="entry name" value="UNDECAPRENYL-PHOSPHATE N-ACETYLGALACTOSAMINYL 1-PHOSPHATE TRANSFERASE-RELATED"/>
    <property type="match status" value="1"/>
</dbReference>
<keyword evidence="3" id="KW-0472">Membrane</keyword>
<dbReference type="AlphaFoldDB" id="A0A7S8C5P8"/>
<keyword evidence="2" id="KW-0270">Exopolysaccharide synthesis</keyword>
<gene>
    <name evidence="5" type="ORF">HW532_13900</name>
</gene>
<dbReference type="GO" id="GO:0000271">
    <property type="term" value="P:polysaccharide biosynthetic process"/>
    <property type="evidence" value="ECO:0007669"/>
    <property type="project" value="UniProtKB-KW"/>
</dbReference>
<evidence type="ECO:0000256" key="1">
    <source>
        <dbReference type="ARBA" id="ARBA00006464"/>
    </source>
</evidence>
<proteinExistence type="inferred from homology"/>
<feature type="transmembrane region" description="Helical" evidence="3">
    <location>
        <begin position="94"/>
        <end position="115"/>
    </location>
</feature>
<accession>A0A7S8C5P8</accession>
<evidence type="ECO:0000259" key="4">
    <source>
        <dbReference type="Pfam" id="PF02397"/>
    </source>
</evidence>
<dbReference type="EMBL" id="CP058214">
    <property type="protein sequence ID" value="QPC43684.1"/>
    <property type="molecule type" value="Genomic_DNA"/>
</dbReference>
<dbReference type="GO" id="GO:0016780">
    <property type="term" value="F:phosphotransferase activity, for other substituted phosphate groups"/>
    <property type="evidence" value="ECO:0007669"/>
    <property type="project" value="TreeGrafter"/>
</dbReference>
<feature type="transmembrane region" description="Helical" evidence="3">
    <location>
        <begin position="121"/>
        <end position="140"/>
    </location>
</feature>
<keyword evidence="3" id="KW-0812">Transmembrane</keyword>
<evidence type="ECO:0000313" key="5">
    <source>
        <dbReference type="EMBL" id="QPC43684.1"/>
    </source>
</evidence>
<dbReference type="Proteomes" id="UP000593594">
    <property type="component" value="Chromosome"/>
</dbReference>
<comment type="similarity">
    <text evidence="1">Belongs to the bacterial sugar transferase family.</text>
</comment>
<evidence type="ECO:0000256" key="2">
    <source>
        <dbReference type="ARBA" id="ARBA00023169"/>
    </source>
</evidence>
<feature type="transmembrane region" description="Helical" evidence="3">
    <location>
        <begin position="254"/>
        <end position="274"/>
    </location>
</feature>
<dbReference type="RefSeq" id="WP_213161047.1">
    <property type="nucleotide sequence ID" value="NZ_CP058214.1"/>
</dbReference>
<evidence type="ECO:0000256" key="3">
    <source>
        <dbReference type="SAM" id="Phobius"/>
    </source>
</evidence>
<keyword evidence="3" id="KW-1133">Transmembrane helix</keyword>
<feature type="transmembrane region" description="Helical" evidence="3">
    <location>
        <begin position="64"/>
        <end position="82"/>
    </location>
</feature>
<dbReference type="InterPro" id="IPR003362">
    <property type="entry name" value="Bact_transf"/>
</dbReference>
<keyword evidence="5" id="KW-0808">Transferase</keyword>
<feature type="domain" description="Bacterial sugar transferase" evidence="4">
    <location>
        <begin position="248"/>
        <end position="431"/>
    </location>
</feature>
<reference evidence="5 6" key="1">
    <citation type="submission" date="2020-06" db="EMBL/GenBank/DDBJ databases">
        <title>Genome sequence of 2 isolates from Red Sea Mangroves.</title>
        <authorList>
            <person name="Sefrji F."/>
            <person name="Michoud G."/>
            <person name="Merlino G."/>
            <person name="Daffonchio D."/>
        </authorList>
    </citation>
    <scope>NUCLEOTIDE SEQUENCE [LARGE SCALE GENOMIC DNA]</scope>
    <source>
        <strain evidence="5 6">R1DC25</strain>
    </source>
</reference>
<evidence type="ECO:0000313" key="6">
    <source>
        <dbReference type="Proteomes" id="UP000593594"/>
    </source>
</evidence>
<name>A0A7S8C5P8_9HYPH</name>
<dbReference type="KEGG" id="kmn:HW532_13900"/>
<sequence length="437" mass="48789">MNSKLASRPQTSTVLAASADEGGRPWLTRIRVQLLGGLVLGVLMPAAVRWDLLEAGMVSPGSSLGNSLWGTALAVIVGYMFLRQLAAYPGVRPTTYILPVFAITFGALSLLMFGLRLDYSRYQLLASFALTLSWYYWVFLTIRQRNRPRIAIVPGGNHRGIDRLPGVHWTRLDRPALAEGAFDAIAADTNANLPAEWERFLMAVALKGVPVYPVKQVVESLTGRIEVEHLSENTFGSILPSLPYRKAKTLADTVAALVLLPVLMPVLALVALAIRLESPGPALFRQRRIGLGGHPFTIYKFRTMRQRGHGETGPHFTSEEDDRVTRLGRVLRKYRIDELAQILNILKGEMSWIGPRPEAIELAEWYEREIPFYGYRHLVRPGITGWAQVNQGNVAEVDAATSKLHYDFYYIKNFSLWLDVLIVARTVHTILTGFGSR</sequence>
<dbReference type="PANTHER" id="PTHR30576">
    <property type="entry name" value="COLANIC BIOSYNTHESIS UDP-GLUCOSE LIPID CARRIER TRANSFERASE"/>
    <property type="match status" value="1"/>
</dbReference>
<organism evidence="5 6">
    <name type="scientific">Kaustia mangrovi</name>
    <dbReference type="NCBI Taxonomy" id="2593653"/>
    <lineage>
        <taxon>Bacteria</taxon>
        <taxon>Pseudomonadati</taxon>
        <taxon>Pseudomonadota</taxon>
        <taxon>Alphaproteobacteria</taxon>
        <taxon>Hyphomicrobiales</taxon>
        <taxon>Parvibaculaceae</taxon>
        <taxon>Kaustia</taxon>
    </lineage>
</organism>
<keyword evidence="6" id="KW-1185">Reference proteome</keyword>
<feature type="transmembrane region" description="Helical" evidence="3">
    <location>
        <begin position="34"/>
        <end position="52"/>
    </location>
</feature>